<sequence length="474" mass="54356">MMTILEEEDSESFDSNQGTQENRMTTKVAQLRLEDSLSGDTSEDPEKATTDSISRQDSIKSWHEFKSEDSRRDSFGKPVKPNNIEFPSLVKGLDLEGNHFQHKDSGSSRGGSMGSEGSKTSLAMARAEVNAMMDASEKADRLSDLDEVTGRLSFYSLDESMVSTIGLGGAASPMIMKRTTLEMTDTWNKIIQSDEHDDPEGLLLAAIGKGPAEENSSKPSFWEKIGLKDSKDREHQWYALAVEEWHRVEAEVKRLKLDNESLAIEIKQLDAKVVAATQNTNELEEKSFQVKKKIIDEKMQLELKLEAKNSEIDEAFRTQEDLLQRLQELKDNYILRDIEEEEREERWIMRIQDLRSHLIIIMDERTQAEAECLKNQELLEVMESERSEQNCLNEQIEICIELLNESMEFFTQSNRHLNFTAEFCEVLKNLREATFEAIEAEKEFKRDALTDPRTIMPYSRQSEFLPGASTRIEK</sequence>
<organism evidence="3 4">
    <name type="scientific">Blepharisma stoltei</name>
    <dbReference type="NCBI Taxonomy" id="1481888"/>
    <lineage>
        <taxon>Eukaryota</taxon>
        <taxon>Sar</taxon>
        <taxon>Alveolata</taxon>
        <taxon>Ciliophora</taxon>
        <taxon>Postciliodesmatophora</taxon>
        <taxon>Heterotrichea</taxon>
        <taxon>Heterotrichida</taxon>
        <taxon>Blepharismidae</taxon>
        <taxon>Blepharisma</taxon>
    </lineage>
</organism>
<keyword evidence="1" id="KW-0175">Coiled coil</keyword>
<evidence type="ECO:0000313" key="3">
    <source>
        <dbReference type="EMBL" id="CAG9328621.1"/>
    </source>
</evidence>
<feature type="region of interest" description="Disordered" evidence="2">
    <location>
        <begin position="1"/>
        <end position="83"/>
    </location>
</feature>
<proteinExistence type="predicted"/>
<dbReference type="Proteomes" id="UP001162131">
    <property type="component" value="Unassembled WGS sequence"/>
</dbReference>
<name>A0AAU9JL63_9CILI</name>
<feature type="region of interest" description="Disordered" evidence="2">
    <location>
        <begin position="98"/>
        <end position="120"/>
    </location>
</feature>
<evidence type="ECO:0000313" key="4">
    <source>
        <dbReference type="Proteomes" id="UP001162131"/>
    </source>
</evidence>
<dbReference type="AlphaFoldDB" id="A0AAU9JL63"/>
<keyword evidence="4" id="KW-1185">Reference proteome</keyword>
<feature type="compositionally biased region" description="Acidic residues" evidence="2">
    <location>
        <begin position="1"/>
        <end position="12"/>
    </location>
</feature>
<dbReference type="EMBL" id="CAJZBQ010000046">
    <property type="protein sequence ID" value="CAG9328621.1"/>
    <property type="molecule type" value="Genomic_DNA"/>
</dbReference>
<comment type="caution">
    <text evidence="3">The sequence shown here is derived from an EMBL/GenBank/DDBJ whole genome shotgun (WGS) entry which is preliminary data.</text>
</comment>
<feature type="compositionally biased region" description="Basic and acidic residues" evidence="2">
    <location>
        <begin position="57"/>
        <end position="75"/>
    </location>
</feature>
<protein>
    <submittedName>
        <fullName evidence="3">Uncharacterized protein</fullName>
    </submittedName>
</protein>
<gene>
    <name evidence="3" type="ORF">BSTOLATCC_MIC46617</name>
</gene>
<accession>A0AAU9JL63</accession>
<evidence type="ECO:0000256" key="1">
    <source>
        <dbReference type="SAM" id="Coils"/>
    </source>
</evidence>
<reference evidence="3" key="1">
    <citation type="submission" date="2021-09" db="EMBL/GenBank/DDBJ databases">
        <authorList>
            <consortium name="AG Swart"/>
            <person name="Singh M."/>
            <person name="Singh A."/>
            <person name="Seah K."/>
            <person name="Emmerich C."/>
        </authorList>
    </citation>
    <scope>NUCLEOTIDE SEQUENCE</scope>
    <source>
        <strain evidence="3">ATCC30299</strain>
    </source>
</reference>
<evidence type="ECO:0000256" key="2">
    <source>
        <dbReference type="SAM" id="MobiDB-lite"/>
    </source>
</evidence>
<feature type="compositionally biased region" description="Polar residues" evidence="2">
    <location>
        <begin position="13"/>
        <end position="28"/>
    </location>
</feature>
<feature type="coiled-coil region" evidence="1">
    <location>
        <begin position="252"/>
        <end position="332"/>
    </location>
</feature>